<dbReference type="InterPro" id="IPR050832">
    <property type="entry name" value="Bact_Acetyltransf"/>
</dbReference>
<evidence type="ECO:0000256" key="2">
    <source>
        <dbReference type="ARBA" id="ARBA00023315"/>
    </source>
</evidence>
<dbReference type="InterPro" id="IPR000182">
    <property type="entry name" value="GNAT_dom"/>
</dbReference>
<dbReference type="RefSeq" id="WP_250917296.1">
    <property type="nucleotide sequence ID" value="NZ_JAMQAW010000001.1"/>
</dbReference>
<keyword evidence="2" id="KW-0012">Acyltransferase</keyword>
<gene>
    <name evidence="4" type="ORF">NBG84_01205</name>
</gene>
<evidence type="ECO:0000313" key="4">
    <source>
        <dbReference type="EMBL" id="MCM2386942.1"/>
    </source>
</evidence>
<dbReference type="InterPro" id="IPR016181">
    <property type="entry name" value="Acyl_CoA_acyltransferase"/>
</dbReference>
<sequence>MTIEDCGAVARIRLRGWQYAYAGLMPRSYLNAMSAAEYTEKLRGFLSDGSGATTHLVAEREGGVVGWACYGPCRDEGAPATQGEVYALYVVPEEISTGVGRALMTELTTRAEARGLPELLLWVVKGNDRARRFYEKAGFAPDGPEESFEVAGVQVPEVRYARGPMRHFSHPPTP</sequence>
<dbReference type="PANTHER" id="PTHR43877">
    <property type="entry name" value="AMINOALKYLPHOSPHONATE N-ACETYLTRANSFERASE-RELATED-RELATED"/>
    <property type="match status" value="1"/>
</dbReference>
<dbReference type="SUPFAM" id="SSF55729">
    <property type="entry name" value="Acyl-CoA N-acyltransferases (Nat)"/>
    <property type="match status" value="1"/>
</dbReference>
<keyword evidence="5" id="KW-1185">Reference proteome</keyword>
<evidence type="ECO:0000313" key="5">
    <source>
        <dbReference type="Proteomes" id="UP001431429"/>
    </source>
</evidence>
<dbReference type="CDD" id="cd04301">
    <property type="entry name" value="NAT_SF"/>
    <property type="match status" value="1"/>
</dbReference>
<reference evidence="4" key="1">
    <citation type="submission" date="2022-06" db="EMBL/GenBank/DDBJ databases">
        <title>Genome public.</title>
        <authorList>
            <person name="Sun Q."/>
        </authorList>
    </citation>
    <scope>NUCLEOTIDE SEQUENCE</scope>
    <source>
        <strain evidence="4">CWNU-1</strain>
    </source>
</reference>
<dbReference type="PROSITE" id="PS51186">
    <property type="entry name" value="GNAT"/>
    <property type="match status" value="1"/>
</dbReference>
<evidence type="ECO:0000256" key="1">
    <source>
        <dbReference type="ARBA" id="ARBA00022679"/>
    </source>
</evidence>
<feature type="domain" description="N-acetyltransferase" evidence="3">
    <location>
        <begin position="1"/>
        <end position="162"/>
    </location>
</feature>
<dbReference type="EMBL" id="JAMQAW010000001">
    <property type="protein sequence ID" value="MCM2386942.1"/>
    <property type="molecule type" value="Genomic_DNA"/>
</dbReference>
<name>A0ABT0UFJ9_9ACTN</name>
<proteinExistence type="predicted"/>
<comment type="caution">
    <text evidence="4">The sequence shown here is derived from an EMBL/GenBank/DDBJ whole genome shotgun (WGS) entry which is preliminary data.</text>
</comment>
<protein>
    <submittedName>
        <fullName evidence="4">GNAT family N-acetyltransferase</fullName>
    </submittedName>
</protein>
<accession>A0ABT0UFJ9</accession>
<dbReference type="Proteomes" id="UP001431429">
    <property type="component" value="Unassembled WGS sequence"/>
</dbReference>
<dbReference type="Pfam" id="PF00583">
    <property type="entry name" value="Acetyltransf_1"/>
    <property type="match status" value="1"/>
</dbReference>
<evidence type="ECO:0000259" key="3">
    <source>
        <dbReference type="PROSITE" id="PS51186"/>
    </source>
</evidence>
<organism evidence="4 5">
    <name type="scientific">Streptomyces albipurpureus</name>
    <dbReference type="NCBI Taxonomy" id="2897419"/>
    <lineage>
        <taxon>Bacteria</taxon>
        <taxon>Bacillati</taxon>
        <taxon>Actinomycetota</taxon>
        <taxon>Actinomycetes</taxon>
        <taxon>Kitasatosporales</taxon>
        <taxon>Streptomycetaceae</taxon>
        <taxon>Streptomyces</taxon>
    </lineage>
</organism>
<dbReference type="Gene3D" id="3.40.630.30">
    <property type="match status" value="1"/>
</dbReference>
<keyword evidence="1" id="KW-0808">Transferase</keyword>